<evidence type="ECO:0000313" key="11">
    <source>
        <dbReference type="Proteomes" id="UP000824681"/>
    </source>
</evidence>
<keyword evidence="3" id="KW-0547">Nucleotide-binding</keyword>
<dbReference type="Gene3D" id="1.20.1560.10">
    <property type="entry name" value="ABC transporter type 1, transmembrane domain"/>
    <property type="match status" value="1"/>
</dbReference>
<feature type="region of interest" description="Disordered" evidence="7">
    <location>
        <begin position="246"/>
        <end position="266"/>
    </location>
</feature>
<dbReference type="Pfam" id="PF00005">
    <property type="entry name" value="ABC_tran"/>
    <property type="match status" value="1"/>
</dbReference>
<gene>
    <name evidence="10" type="ORF">Nocox_00860</name>
</gene>
<dbReference type="InterPro" id="IPR036640">
    <property type="entry name" value="ABC1_TM_sf"/>
</dbReference>
<keyword evidence="6 8" id="KW-0472">Membrane</keyword>
<feature type="transmembrane region" description="Helical" evidence="8">
    <location>
        <begin position="21"/>
        <end position="38"/>
    </location>
</feature>
<dbReference type="InterPro" id="IPR003593">
    <property type="entry name" value="AAA+_ATPase"/>
</dbReference>
<proteinExistence type="predicted"/>
<keyword evidence="5 8" id="KW-1133">Transmembrane helix</keyword>
<evidence type="ECO:0000313" key="10">
    <source>
        <dbReference type="EMBL" id="QYC37808.1"/>
    </source>
</evidence>
<accession>A0ABX8TRR4</accession>
<evidence type="ECO:0000256" key="1">
    <source>
        <dbReference type="ARBA" id="ARBA00004651"/>
    </source>
</evidence>
<evidence type="ECO:0000256" key="7">
    <source>
        <dbReference type="SAM" id="MobiDB-lite"/>
    </source>
</evidence>
<evidence type="ECO:0000256" key="6">
    <source>
        <dbReference type="ARBA" id="ARBA00023136"/>
    </source>
</evidence>
<dbReference type="RefSeq" id="WP_246649715.1">
    <property type="nucleotide sequence ID" value="NZ_CP068985.1"/>
</dbReference>
<dbReference type="InterPro" id="IPR027417">
    <property type="entry name" value="P-loop_NTPase"/>
</dbReference>
<comment type="subcellular location">
    <subcellularLocation>
        <location evidence="1">Cell membrane</location>
        <topology evidence="1">Multi-pass membrane protein</topology>
    </subcellularLocation>
</comment>
<dbReference type="InterPro" id="IPR017871">
    <property type="entry name" value="ABC_transporter-like_CS"/>
</dbReference>
<dbReference type="EMBL" id="CP068985">
    <property type="protein sequence ID" value="QYC37808.1"/>
    <property type="molecule type" value="Genomic_DNA"/>
</dbReference>
<dbReference type="InterPro" id="IPR039421">
    <property type="entry name" value="Type_1_exporter"/>
</dbReference>
<dbReference type="PROSITE" id="PS00211">
    <property type="entry name" value="ABC_TRANSPORTER_1"/>
    <property type="match status" value="1"/>
</dbReference>
<evidence type="ECO:0000256" key="3">
    <source>
        <dbReference type="ARBA" id="ARBA00022741"/>
    </source>
</evidence>
<dbReference type="Proteomes" id="UP000824681">
    <property type="component" value="Chromosome"/>
</dbReference>
<dbReference type="GO" id="GO:0005524">
    <property type="term" value="F:ATP binding"/>
    <property type="evidence" value="ECO:0007669"/>
    <property type="project" value="UniProtKB-KW"/>
</dbReference>
<organism evidence="10 11">
    <name type="scientific">Nonomuraea coxensis DSM 45129</name>
    <dbReference type="NCBI Taxonomy" id="1122611"/>
    <lineage>
        <taxon>Bacteria</taxon>
        <taxon>Bacillati</taxon>
        <taxon>Actinomycetota</taxon>
        <taxon>Actinomycetes</taxon>
        <taxon>Streptosporangiales</taxon>
        <taxon>Streptosporangiaceae</taxon>
        <taxon>Nonomuraea</taxon>
    </lineage>
</organism>
<keyword evidence="2 8" id="KW-0812">Transmembrane</keyword>
<sequence>MTPCRGRRRTDRREAAVQSGLGLLGAGVAGAGLVWAVLAAGRGALTAGDIVMFVAAVAGVQAALTGLIQQLARVHQELLLFDHYLRVVRAAPDLPVADPPARLPALRRGIEFRDVWFRYSDEHDWVLRGVSFTIPHGQSVGLVGVNGAGKSTLVKLLCRLYDPTRGVILWDGVDLRQVAPATLRERVGAVFQDYMAYDLTVRENIGLGDLNVLHDRSRIEDAARRAGIDRLAASLPRGYDTLLSRMFPQDQDDDGTEDGGAGSGVTLSGGQWQRLALARAFLRENRDLLILDEPNSGLDAEAEARIHASIGAYRGDRTSLLVSHRLGTLRDVDRLVVLGDGVVTETGTHAELMARQGVYARLFSLQARGYADELPAAAPG</sequence>
<evidence type="ECO:0000256" key="8">
    <source>
        <dbReference type="SAM" id="Phobius"/>
    </source>
</evidence>
<dbReference type="Gene3D" id="3.40.50.300">
    <property type="entry name" value="P-loop containing nucleotide triphosphate hydrolases"/>
    <property type="match status" value="1"/>
</dbReference>
<dbReference type="SUPFAM" id="SSF90123">
    <property type="entry name" value="ABC transporter transmembrane region"/>
    <property type="match status" value="1"/>
</dbReference>
<feature type="domain" description="ABC transporter" evidence="9">
    <location>
        <begin position="110"/>
        <end position="365"/>
    </location>
</feature>
<dbReference type="PANTHER" id="PTHR43394:SF1">
    <property type="entry name" value="ATP-BINDING CASSETTE SUB-FAMILY B MEMBER 10, MITOCHONDRIAL"/>
    <property type="match status" value="1"/>
</dbReference>
<dbReference type="InterPro" id="IPR003439">
    <property type="entry name" value="ABC_transporter-like_ATP-bd"/>
</dbReference>
<protein>
    <submittedName>
        <fullName evidence="10">ABC transporter ATP-binding protein</fullName>
    </submittedName>
</protein>
<evidence type="ECO:0000259" key="9">
    <source>
        <dbReference type="PROSITE" id="PS50893"/>
    </source>
</evidence>
<keyword evidence="4 10" id="KW-0067">ATP-binding</keyword>
<keyword evidence="11" id="KW-1185">Reference proteome</keyword>
<name>A0ABX8TRR4_9ACTN</name>
<reference evidence="10 11" key="1">
    <citation type="journal article" date="2021" name="ACS Chem. Biol.">
        <title>Genomic-Led Discovery of a Novel Glycopeptide Antibiotic by Nonomuraea coxensis DSM 45129.</title>
        <authorList>
            <person name="Yushchuk O."/>
            <person name="Vior N.M."/>
            <person name="Andreo-Vidal A."/>
            <person name="Berini F."/>
            <person name="Ruckert C."/>
            <person name="Busche T."/>
            <person name="Binda E."/>
            <person name="Kalinowski J."/>
            <person name="Truman A.W."/>
            <person name="Marinelli F."/>
        </authorList>
    </citation>
    <scope>NUCLEOTIDE SEQUENCE [LARGE SCALE GENOMIC DNA]</scope>
    <source>
        <strain evidence="10 11">DSM 45129</strain>
    </source>
</reference>
<dbReference type="PROSITE" id="PS50893">
    <property type="entry name" value="ABC_TRANSPORTER_2"/>
    <property type="match status" value="1"/>
</dbReference>
<dbReference type="SMART" id="SM00382">
    <property type="entry name" value="AAA"/>
    <property type="match status" value="1"/>
</dbReference>
<evidence type="ECO:0000256" key="2">
    <source>
        <dbReference type="ARBA" id="ARBA00022692"/>
    </source>
</evidence>
<dbReference type="PANTHER" id="PTHR43394">
    <property type="entry name" value="ATP-DEPENDENT PERMEASE MDL1, MITOCHONDRIAL"/>
    <property type="match status" value="1"/>
</dbReference>
<evidence type="ECO:0000256" key="4">
    <source>
        <dbReference type="ARBA" id="ARBA00022840"/>
    </source>
</evidence>
<evidence type="ECO:0000256" key="5">
    <source>
        <dbReference type="ARBA" id="ARBA00022989"/>
    </source>
</evidence>
<dbReference type="SUPFAM" id="SSF52540">
    <property type="entry name" value="P-loop containing nucleoside triphosphate hydrolases"/>
    <property type="match status" value="1"/>
</dbReference>